<proteinExistence type="inferred from homology"/>
<keyword evidence="5 7" id="KW-1133">Transmembrane helix</keyword>
<dbReference type="Pfam" id="PF00528">
    <property type="entry name" value="BPD_transp_1"/>
    <property type="match status" value="1"/>
</dbReference>
<feature type="region of interest" description="Disordered" evidence="8">
    <location>
        <begin position="1"/>
        <end position="67"/>
    </location>
</feature>
<keyword evidence="4 7" id="KW-0812">Transmembrane</keyword>
<keyword evidence="2 7" id="KW-0813">Transport</keyword>
<keyword evidence="6 7" id="KW-0472">Membrane</keyword>
<keyword evidence="11" id="KW-1185">Reference proteome</keyword>
<accession>A0A6I1GAL2</accession>
<dbReference type="PROSITE" id="PS50928">
    <property type="entry name" value="ABC_TM1"/>
    <property type="match status" value="1"/>
</dbReference>
<feature type="transmembrane region" description="Helical" evidence="7">
    <location>
        <begin position="314"/>
        <end position="338"/>
    </location>
</feature>
<evidence type="ECO:0000256" key="5">
    <source>
        <dbReference type="ARBA" id="ARBA00022989"/>
    </source>
</evidence>
<gene>
    <name evidence="10" type="ORF">F7D09_2086</name>
</gene>
<evidence type="ECO:0000256" key="2">
    <source>
        <dbReference type="ARBA" id="ARBA00022448"/>
    </source>
</evidence>
<dbReference type="SUPFAM" id="SSF161098">
    <property type="entry name" value="MetI-like"/>
    <property type="match status" value="1"/>
</dbReference>
<dbReference type="CDD" id="cd06261">
    <property type="entry name" value="TM_PBP2"/>
    <property type="match status" value="1"/>
</dbReference>
<dbReference type="GO" id="GO:0005886">
    <property type="term" value="C:plasma membrane"/>
    <property type="evidence" value="ECO:0007669"/>
    <property type="project" value="UniProtKB-SubCell"/>
</dbReference>
<dbReference type="PANTHER" id="PTHR43386:SF1">
    <property type="entry name" value="D,D-DIPEPTIDE TRANSPORT SYSTEM PERMEASE PROTEIN DDPC-RELATED"/>
    <property type="match status" value="1"/>
</dbReference>
<dbReference type="EMBL" id="WBVT01000062">
    <property type="protein sequence ID" value="KAB7788713.1"/>
    <property type="molecule type" value="Genomic_DNA"/>
</dbReference>
<evidence type="ECO:0000256" key="1">
    <source>
        <dbReference type="ARBA" id="ARBA00004651"/>
    </source>
</evidence>
<comment type="similarity">
    <text evidence="7">Belongs to the binding-protein-dependent transport system permease family.</text>
</comment>
<evidence type="ECO:0000256" key="7">
    <source>
        <dbReference type="RuleBase" id="RU363032"/>
    </source>
</evidence>
<dbReference type="InterPro" id="IPR000515">
    <property type="entry name" value="MetI-like"/>
</dbReference>
<dbReference type="Gene3D" id="1.10.3720.10">
    <property type="entry name" value="MetI-like"/>
    <property type="match status" value="1"/>
</dbReference>
<organism evidence="10 11">
    <name type="scientific">Bifidobacterium leontopitheci</name>
    <dbReference type="NCBI Taxonomy" id="2650774"/>
    <lineage>
        <taxon>Bacteria</taxon>
        <taxon>Bacillati</taxon>
        <taxon>Actinomycetota</taxon>
        <taxon>Actinomycetes</taxon>
        <taxon>Bifidobacteriales</taxon>
        <taxon>Bifidobacteriaceae</taxon>
        <taxon>Bifidobacterium</taxon>
    </lineage>
</organism>
<dbReference type="GO" id="GO:0055085">
    <property type="term" value="P:transmembrane transport"/>
    <property type="evidence" value="ECO:0007669"/>
    <property type="project" value="InterPro"/>
</dbReference>
<reference evidence="10 11" key="1">
    <citation type="submission" date="2019-09" db="EMBL/GenBank/DDBJ databases">
        <title>Characterization of the phylogenetic diversity of two novel species belonging to the genus Bifidobacterium: Bifidobacterium cebidarum sp. nov. and Bifidobacterium leontopitheci sp. nov.</title>
        <authorList>
            <person name="Lugli G.A."/>
            <person name="Duranti S."/>
            <person name="Milani C."/>
            <person name="Turroni F."/>
            <person name="Ventura M."/>
        </authorList>
    </citation>
    <scope>NUCLEOTIDE SEQUENCE [LARGE SCALE GENOMIC DNA]</scope>
    <source>
        <strain evidence="10 11">LMG 31471</strain>
    </source>
</reference>
<feature type="transmembrane region" description="Helical" evidence="7">
    <location>
        <begin position="181"/>
        <end position="205"/>
    </location>
</feature>
<keyword evidence="3" id="KW-1003">Cell membrane</keyword>
<evidence type="ECO:0000256" key="3">
    <source>
        <dbReference type="ARBA" id="ARBA00022475"/>
    </source>
</evidence>
<sequence length="360" mass="37868">MANDDIVNGGIADDDRTSRPRTQGLPSDGDSAASRPRWRGLSRSGWGWSHAAQSEPASDNAPIPSGHPRSLRPLRRIAIILRSMWRHGEGRFALIVLACWLIVALVSLVWTPYPLLVTDGYHVWNGPSAQHWLGTDGTGADVLSWLMAGSRTNLLIVIAVVAVTAAFGLLLVAAMVSRRSALASVSVVAVDALISVPTVLIALILAVPLGASIMVVVLACGFGYGLNLARVARPQAMLAARSAYVESARANGAGGWRVLVGHIVPNIMPVLLVQLSLSAGTAVLAESGLTYLGIGVPSGVPSWGHSLATSVKFINVFPLTVLWPGLLVTVVVVALNIFGDVLRDAADPLTNPELRGDHGR</sequence>
<comment type="subcellular location">
    <subcellularLocation>
        <location evidence="1 7">Cell membrane</location>
        <topology evidence="1 7">Multi-pass membrane protein</topology>
    </subcellularLocation>
</comment>
<comment type="caution">
    <text evidence="10">The sequence shown here is derived from an EMBL/GenBank/DDBJ whole genome shotgun (WGS) entry which is preliminary data.</text>
</comment>
<feature type="transmembrane region" description="Helical" evidence="7">
    <location>
        <begin position="211"/>
        <end position="229"/>
    </location>
</feature>
<dbReference type="PANTHER" id="PTHR43386">
    <property type="entry name" value="OLIGOPEPTIDE TRANSPORT SYSTEM PERMEASE PROTEIN APPC"/>
    <property type="match status" value="1"/>
</dbReference>
<evidence type="ECO:0000256" key="8">
    <source>
        <dbReference type="SAM" id="MobiDB-lite"/>
    </source>
</evidence>
<dbReference type="Proteomes" id="UP000441772">
    <property type="component" value="Unassembled WGS sequence"/>
</dbReference>
<feature type="transmembrane region" description="Helical" evidence="7">
    <location>
        <begin position="92"/>
        <end position="113"/>
    </location>
</feature>
<name>A0A6I1GAL2_9BIFI</name>
<evidence type="ECO:0000313" key="10">
    <source>
        <dbReference type="EMBL" id="KAB7788713.1"/>
    </source>
</evidence>
<evidence type="ECO:0000256" key="4">
    <source>
        <dbReference type="ARBA" id="ARBA00022692"/>
    </source>
</evidence>
<protein>
    <submittedName>
        <fullName evidence="10">Dipeptide/oligopeptide/nickel ABC transporter permease</fullName>
    </submittedName>
</protein>
<dbReference type="InterPro" id="IPR050366">
    <property type="entry name" value="BP-dependent_transpt_permease"/>
</dbReference>
<dbReference type="AlphaFoldDB" id="A0A6I1GAL2"/>
<evidence type="ECO:0000256" key="6">
    <source>
        <dbReference type="ARBA" id="ARBA00023136"/>
    </source>
</evidence>
<evidence type="ECO:0000259" key="9">
    <source>
        <dbReference type="PROSITE" id="PS50928"/>
    </source>
</evidence>
<feature type="transmembrane region" description="Helical" evidence="7">
    <location>
        <begin position="154"/>
        <end position="174"/>
    </location>
</feature>
<dbReference type="InterPro" id="IPR035906">
    <property type="entry name" value="MetI-like_sf"/>
</dbReference>
<evidence type="ECO:0000313" key="11">
    <source>
        <dbReference type="Proteomes" id="UP000441772"/>
    </source>
</evidence>
<feature type="domain" description="ABC transmembrane type-1" evidence="9">
    <location>
        <begin position="150"/>
        <end position="339"/>
    </location>
</feature>